<keyword evidence="4" id="KW-1185">Reference proteome</keyword>
<dbReference type="Pfam" id="PF00106">
    <property type="entry name" value="adh_short"/>
    <property type="match status" value="1"/>
</dbReference>
<dbReference type="PANTHER" id="PTHR42760">
    <property type="entry name" value="SHORT-CHAIN DEHYDROGENASES/REDUCTASES FAMILY MEMBER"/>
    <property type="match status" value="1"/>
</dbReference>
<evidence type="ECO:0000313" key="4">
    <source>
        <dbReference type="Proteomes" id="UP000291236"/>
    </source>
</evidence>
<sequence length="278" mass="30768">MHNLSSLFSLKDKYILITGAAGLLGIKHAEAIALAGGKPILTDINTDSLKRISEEIENKYNTTCLFFKMDVTSEISVNEIYNILKGKNIFVNVLINNAARNPKVEDSTNKLNLRNRLEFLDLESWNLDISVGLTGAVICSKVFGTCMANRKKGNIINISSDLGIIAPDQRLYRKENLLDSEQDVKPASYSVVKHGLIGLTKYFASYWGDKNVRCNALSPGGILNEQNSTFLKNIQDRIPLGRMAYADEYQGAIIFLSSDASSYMNGSNLIMDGGRSIW</sequence>
<dbReference type="Gene3D" id="3.40.50.720">
    <property type="entry name" value="NAD(P)-binding Rossmann-like Domain"/>
    <property type="match status" value="1"/>
</dbReference>
<dbReference type="InterPro" id="IPR036291">
    <property type="entry name" value="NAD(P)-bd_dom_sf"/>
</dbReference>
<evidence type="ECO:0000256" key="2">
    <source>
        <dbReference type="ARBA" id="ARBA00023002"/>
    </source>
</evidence>
<proteinExistence type="inferred from homology"/>
<organism evidence="3 4">
    <name type="scientific">Fluviispira sanaruensis</name>
    <dbReference type="NCBI Taxonomy" id="2493639"/>
    <lineage>
        <taxon>Bacteria</taxon>
        <taxon>Pseudomonadati</taxon>
        <taxon>Bdellovibrionota</taxon>
        <taxon>Oligoflexia</taxon>
        <taxon>Silvanigrellales</taxon>
        <taxon>Silvanigrellaceae</taxon>
        <taxon>Fluviispira</taxon>
    </lineage>
</organism>
<protein>
    <submittedName>
        <fullName evidence="3">KR domain-containing protein</fullName>
    </submittedName>
</protein>
<dbReference type="InterPro" id="IPR002347">
    <property type="entry name" value="SDR_fam"/>
</dbReference>
<dbReference type="PRINTS" id="PR00081">
    <property type="entry name" value="GDHRDH"/>
</dbReference>
<dbReference type="SUPFAM" id="SSF51735">
    <property type="entry name" value="NAD(P)-binding Rossmann-fold domains"/>
    <property type="match status" value="1"/>
</dbReference>
<dbReference type="Pfam" id="PF13561">
    <property type="entry name" value="adh_short_C2"/>
    <property type="match status" value="1"/>
</dbReference>
<name>A0A4P2VMS5_FLUSA</name>
<dbReference type="EMBL" id="AP019368">
    <property type="protein sequence ID" value="BBH54098.1"/>
    <property type="molecule type" value="Genomic_DNA"/>
</dbReference>
<dbReference type="PANTHER" id="PTHR42760:SF133">
    <property type="entry name" value="3-OXOACYL-[ACYL-CARRIER-PROTEIN] REDUCTASE"/>
    <property type="match status" value="1"/>
</dbReference>
<dbReference type="RefSeq" id="WP_130611206.1">
    <property type="nucleotide sequence ID" value="NZ_AP019368.1"/>
</dbReference>
<dbReference type="AlphaFoldDB" id="A0A4P2VMS5"/>
<gene>
    <name evidence="3" type="ORF">JCM31447_25550</name>
</gene>
<keyword evidence="2" id="KW-0560">Oxidoreductase</keyword>
<dbReference type="GO" id="GO:0016616">
    <property type="term" value="F:oxidoreductase activity, acting on the CH-OH group of donors, NAD or NADP as acceptor"/>
    <property type="evidence" value="ECO:0007669"/>
    <property type="project" value="TreeGrafter"/>
</dbReference>
<dbReference type="KEGG" id="sbf:JCM31447_25550"/>
<evidence type="ECO:0000313" key="3">
    <source>
        <dbReference type="EMBL" id="BBH54098.1"/>
    </source>
</evidence>
<comment type="similarity">
    <text evidence="1">Belongs to the short-chain dehydrogenases/reductases (SDR) family.</text>
</comment>
<dbReference type="OrthoDB" id="5359522at2"/>
<accession>A0A4P2VMS5</accession>
<dbReference type="Proteomes" id="UP000291236">
    <property type="component" value="Chromosome"/>
</dbReference>
<evidence type="ECO:0000256" key="1">
    <source>
        <dbReference type="ARBA" id="ARBA00006484"/>
    </source>
</evidence>
<reference evidence="3 4" key="1">
    <citation type="submission" date="2018-12" db="EMBL/GenBank/DDBJ databases">
        <title>Rubrispira sanarue gen. nov., sp., nov., a member of the order Silvanigrellales, isolated from a brackish lake in Hamamatsu Japan.</title>
        <authorList>
            <person name="Maejima Y."/>
            <person name="Iino T."/>
            <person name="Muraguchi Y."/>
            <person name="Fukuda K."/>
            <person name="Nojiri H."/>
            <person name="Ohkuma M."/>
            <person name="Moriuchi R."/>
            <person name="Dohra H."/>
            <person name="Kimbara K."/>
            <person name="Shintani M."/>
        </authorList>
    </citation>
    <scope>NUCLEOTIDE SEQUENCE [LARGE SCALE GENOMIC DNA]</scope>
    <source>
        <strain evidence="3 4">RF1110005</strain>
    </source>
</reference>